<dbReference type="EMBL" id="CP003359">
    <property type="protein sequence ID" value="AGB42152.1"/>
    <property type="molecule type" value="Genomic_DNA"/>
</dbReference>
<evidence type="ECO:0000256" key="4">
    <source>
        <dbReference type="ARBA" id="ARBA00022795"/>
    </source>
</evidence>
<evidence type="ECO:0000313" key="8">
    <source>
        <dbReference type="EMBL" id="AGB42152.1"/>
    </source>
</evidence>
<keyword evidence="8" id="KW-0282">Flagellum</keyword>
<dbReference type="OrthoDB" id="2112849at2"/>
<dbReference type="KEGG" id="hhl:Halha_2278"/>
<feature type="domain" description="Anti-sigma-28 factor FlgM C-terminal" evidence="7">
    <location>
        <begin position="33"/>
        <end position="87"/>
    </location>
</feature>
<comment type="similarity">
    <text evidence="1">Belongs to the FlgM family.</text>
</comment>
<sequence length="94" mass="11013">MKVNGSRMAKLINNYNKDQKNKTNKVEPVKKKDQLSLSDEMQHLQNVKEKIDYSPQIRQEKVTKLKREIKQGNYNVNGEEIATDILDKIVDKRV</sequence>
<organism evidence="8 9">
    <name type="scientific">Halobacteroides halobius (strain ATCC 35273 / DSM 5150 / MD-1)</name>
    <dbReference type="NCBI Taxonomy" id="748449"/>
    <lineage>
        <taxon>Bacteria</taxon>
        <taxon>Bacillati</taxon>
        <taxon>Bacillota</taxon>
        <taxon>Clostridia</taxon>
        <taxon>Halanaerobiales</taxon>
        <taxon>Halobacteroidaceae</taxon>
        <taxon>Halobacteroides</taxon>
    </lineage>
</organism>
<keyword evidence="9" id="KW-1185">Reference proteome</keyword>
<keyword evidence="5" id="KW-0805">Transcription regulation</keyword>
<gene>
    <name evidence="8" type="ordered locus">Halha_2278</name>
</gene>
<evidence type="ECO:0000256" key="3">
    <source>
        <dbReference type="ARBA" id="ARBA00022491"/>
    </source>
</evidence>
<keyword evidence="8" id="KW-0966">Cell projection</keyword>
<name>L0KA11_HALHC</name>
<dbReference type="STRING" id="748449.Halha_2278"/>
<keyword evidence="6" id="KW-0804">Transcription</keyword>
<protein>
    <recommendedName>
        <fullName evidence="2">Negative regulator of flagellin synthesis</fullName>
    </recommendedName>
</protein>
<evidence type="ECO:0000256" key="5">
    <source>
        <dbReference type="ARBA" id="ARBA00023015"/>
    </source>
</evidence>
<proteinExistence type="inferred from homology"/>
<dbReference type="NCBIfam" id="TIGR03824">
    <property type="entry name" value="FlgM_jcvi"/>
    <property type="match status" value="1"/>
</dbReference>
<keyword evidence="3" id="KW-0678">Repressor</keyword>
<dbReference type="SUPFAM" id="SSF101498">
    <property type="entry name" value="Anti-sigma factor FlgM"/>
    <property type="match status" value="1"/>
</dbReference>
<evidence type="ECO:0000256" key="6">
    <source>
        <dbReference type="ARBA" id="ARBA00023163"/>
    </source>
</evidence>
<dbReference type="Pfam" id="PF04316">
    <property type="entry name" value="FlgM"/>
    <property type="match status" value="1"/>
</dbReference>
<evidence type="ECO:0000259" key="7">
    <source>
        <dbReference type="Pfam" id="PF04316"/>
    </source>
</evidence>
<dbReference type="GO" id="GO:0044781">
    <property type="term" value="P:bacterial-type flagellum organization"/>
    <property type="evidence" value="ECO:0007669"/>
    <property type="project" value="UniProtKB-KW"/>
</dbReference>
<keyword evidence="4" id="KW-1005">Bacterial flagellum biogenesis</keyword>
<dbReference type="GO" id="GO:0045892">
    <property type="term" value="P:negative regulation of DNA-templated transcription"/>
    <property type="evidence" value="ECO:0007669"/>
    <property type="project" value="InterPro"/>
</dbReference>
<evidence type="ECO:0000256" key="1">
    <source>
        <dbReference type="ARBA" id="ARBA00005322"/>
    </source>
</evidence>
<dbReference type="eggNOG" id="COG2747">
    <property type="taxonomic scope" value="Bacteria"/>
</dbReference>
<dbReference type="RefSeq" id="WP_015327866.1">
    <property type="nucleotide sequence ID" value="NC_019978.1"/>
</dbReference>
<dbReference type="HOGENOM" id="CLU_169011_3_1_9"/>
<dbReference type="InterPro" id="IPR031316">
    <property type="entry name" value="FlgM_C"/>
</dbReference>
<dbReference type="InterPro" id="IPR035890">
    <property type="entry name" value="Anti-sigma-28_factor_FlgM_sf"/>
</dbReference>
<reference evidence="9" key="1">
    <citation type="submission" date="2012-02" db="EMBL/GenBank/DDBJ databases">
        <title>The complete genome of Halobacteroides halobius DSM 5150.</title>
        <authorList>
            <person name="Lucas S."/>
            <person name="Copeland A."/>
            <person name="Lapidus A."/>
            <person name="Glavina del Rio T."/>
            <person name="Dalin E."/>
            <person name="Tice H."/>
            <person name="Bruce D."/>
            <person name="Goodwin L."/>
            <person name="Pitluck S."/>
            <person name="Peters L."/>
            <person name="Mikhailova N."/>
            <person name="Gu W."/>
            <person name="Kyrpides N."/>
            <person name="Mavromatis K."/>
            <person name="Ivanova N."/>
            <person name="Brettin T."/>
            <person name="Detter J.C."/>
            <person name="Han C."/>
            <person name="Larimer F."/>
            <person name="Land M."/>
            <person name="Hauser L."/>
            <person name="Markowitz V."/>
            <person name="Cheng J.-F."/>
            <person name="Hugenholtz P."/>
            <person name="Woyke T."/>
            <person name="Wu D."/>
            <person name="Tindall B."/>
            <person name="Pomrenke H."/>
            <person name="Brambilla E."/>
            <person name="Klenk H.-P."/>
            <person name="Eisen J.A."/>
        </authorList>
    </citation>
    <scope>NUCLEOTIDE SEQUENCE [LARGE SCALE GENOMIC DNA]</scope>
    <source>
        <strain evidence="9">ATCC 35273 / DSM 5150 / MD-1</strain>
    </source>
</reference>
<evidence type="ECO:0000313" key="9">
    <source>
        <dbReference type="Proteomes" id="UP000010880"/>
    </source>
</evidence>
<keyword evidence="8" id="KW-0969">Cilium</keyword>
<evidence type="ECO:0000256" key="2">
    <source>
        <dbReference type="ARBA" id="ARBA00017823"/>
    </source>
</evidence>
<dbReference type="InterPro" id="IPR007412">
    <property type="entry name" value="FlgM"/>
</dbReference>
<dbReference type="AlphaFoldDB" id="L0KA11"/>
<accession>L0KA11</accession>
<dbReference type="Proteomes" id="UP000010880">
    <property type="component" value="Chromosome"/>
</dbReference>